<dbReference type="Gene3D" id="3.30.1330.30">
    <property type="match status" value="1"/>
</dbReference>
<dbReference type="GO" id="GO:0005737">
    <property type="term" value="C:cytoplasm"/>
    <property type="evidence" value="ECO:0007669"/>
    <property type="project" value="UniProtKB-ARBA"/>
</dbReference>
<proteinExistence type="inferred from homology"/>
<evidence type="ECO:0000313" key="6">
    <source>
        <dbReference type="EMBL" id="NHA34538.1"/>
    </source>
</evidence>
<dbReference type="EMBL" id="UHEF01000001">
    <property type="protein sequence ID" value="SUM89493.1"/>
    <property type="molecule type" value="Genomic_DNA"/>
</dbReference>
<keyword evidence="3 7" id="KW-0808">Transferase</keyword>
<keyword evidence="2 7" id="KW-0489">Methyltransferase</keyword>
<dbReference type="SUPFAM" id="SSF75217">
    <property type="entry name" value="alpha/beta knot"/>
    <property type="match status" value="1"/>
</dbReference>
<reference evidence="5 8" key="3">
    <citation type="submission" date="2020-11" db="EMBL/GenBank/DDBJ databases">
        <authorList>
            <consortium name="Pathogen Informatics"/>
        </authorList>
    </citation>
    <scope>NUCLEOTIDE SEQUENCE [LARGE SCALE GENOMIC DNA]</scope>
    <source>
        <strain evidence="5 8">NCTC12218</strain>
    </source>
</reference>
<evidence type="ECO:0000313" key="8">
    <source>
        <dbReference type="Proteomes" id="UP000264146"/>
    </source>
</evidence>
<evidence type="ECO:0000313" key="5">
    <source>
        <dbReference type="EMBL" id="CAD7360130.1"/>
    </source>
</evidence>
<dbReference type="InterPro" id="IPR029064">
    <property type="entry name" value="Ribosomal_eL30-like_sf"/>
</dbReference>
<dbReference type="Proteomes" id="UP000264146">
    <property type="component" value="Chromosome"/>
</dbReference>
<gene>
    <name evidence="6" type="ORF">C1O36_08440</name>
    <name evidence="7" type="ORF">NCTC12218_01796</name>
</gene>
<dbReference type="RefSeq" id="WP_016424795.1">
    <property type="nucleotide sequence ID" value="NZ_CABKRV010000001.1"/>
</dbReference>
<dbReference type="EC" id="2.1.1.-" evidence="7"/>
<feature type="domain" description="RNA 2-O ribose methyltransferase substrate binding" evidence="4">
    <location>
        <begin position="31"/>
        <end position="100"/>
    </location>
</feature>
<dbReference type="CDD" id="cd18095">
    <property type="entry name" value="SpoU-like_rRNA-MTase"/>
    <property type="match status" value="1"/>
</dbReference>
<comment type="similarity">
    <text evidence="1">Belongs to the class IV-like SAM-binding methyltransferase superfamily. RNA methyltransferase TrmH family.</text>
</comment>
<dbReference type="InterPro" id="IPR029026">
    <property type="entry name" value="tRNA_m1G_MTases_N"/>
</dbReference>
<evidence type="ECO:0000313" key="7">
    <source>
        <dbReference type="EMBL" id="SUM89493.1"/>
    </source>
</evidence>
<organism evidence="7">
    <name type="scientific">Staphylococcus schleiferi</name>
    <dbReference type="NCBI Taxonomy" id="1295"/>
    <lineage>
        <taxon>Bacteria</taxon>
        <taxon>Bacillati</taxon>
        <taxon>Bacillota</taxon>
        <taxon>Bacilli</taxon>
        <taxon>Bacillales</taxon>
        <taxon>Staphylococcaceae</taxon>
        <taxon>Staphylococcus</taxon>
    </lineage>
</organism>
<dbReference type="InterPro" id="IPR051259">
    <property type="entry name" value="rRNA_Methyltransferase"/>
</dbReference>
<dbReference type="Pfam" id="PF00588">
    <property type="entry name" value="SpoU_methylase"/>
    <property type="match status" value="1"/>
</dbReference>
<dbReference type="Gene3D" id="3.40.1280.10">
    <property type="match status" value="1"/>
</dbReference>
<dbReference type="Pfam" id="PF22435">
    <property type="entry name" value="MRM3-like_sub_bind"/>
    <property type="match status" value="1"/>
</dbReference>
<dbReference type="PANTHER" id="PTHR43191">
    <property type="entry name" value="RRNA METHYLTRANSFERASE 3"/>
    <property type="match status" value="1"/>
</dbReference>
<dbReference type="InterPro" id="IPR029028">
    <property type="entry name" value="Alpha/beta_knot_MTases"/>
</dbReference>
<evidence type="ECO:0000256" key="3">
    <source>
        <dbReference type="ARBA" id="ARBA00022679"/>
    </source>
</evidence>
<dbReference type="AlphaFoldDB" id="A0A7Z7VXJ8"/>
<reference evidence="6 9" key="1">
    <citation type="submission" date="2018-01" db="EMBL/GenBank/DDBJ databases">
        <title>Complete genome sequence of Staphylococcus Scheliferi isolated from human.</title>
        <authorList>
            <person name="Abouelkhair M.A."/>
            <person name="Bemis D.A."/>
            <person name="Kania S.A."/>
        </authorList>
    </citation>
    <scope>NUCLEOTIDE SEQUENCE [LARGE SCALE GENOMIC DNA]</scope>
    <source>
        <strain evidence="6 9">ATCC 43808</strain>
    </source>
</reference>
<dbReference type="InterPro" id="IPR001537">
    <property type="entry name" value="SpoU_MeTrfase"/>
</dbReference>
<evidence type="ECO:0000256" key="1">
    <source>
        <dbReference type="ARBA" id="ARBA00007228"/>
    </source>
</evidence>
<evidence type="ECO:0000313" key="9">
    <source>
        <dbReference type="Proteomes" id="UP000572988"/>
    </source>
</evidence>
<sequence>MEQITSIQNAKIKNFNKLKKKRERDKQGLAIIEGPHLIEAAFQSGIIIKQLFMIEPQRVDQGLIQHAEEVYEINQKVAESLSGTMTPQGVFAVIEKSEVNMKQAQQVLILDRIQDPGNLGTLIRTADAAGLDLVILTKGTADVYQDKVLRASQGSVFHIPIQVVDNVIDFIAHFDGPIYGTALEEATVYHQVATRQSHFGLIVGNEGQGVAPELLQHATQNLTIPIYGQAESLNVAVAAGILMFYLKG</sequence>
<accession>A0A7Z7VXJ8</accession>
<name>A0A7Z7VXJ8_STASC</name>
<dbReference type="GO" id="GO:0008173">
    <property type="term" value="F:RNA methyltransferase activity"/>
    <property type="evidence" value="ECO:0007669"/>
    <property type="project" value="InterPro"/>
</dbReference>
<protein>
    <submittedName>
        <fullName evidence="6 7">RNA methyltransferase</fullName>
        <ecNumber evidence="7">2.1.1.-</ecNumber>
    </submittedName>
</protein>
<dbReference type="GO" id="GO:0032259">
    <property type="term" value="P:methylation"/>
    <property type="evidence" value="ECO:0007669"/>
    <property type="project" value="UniProtKB-KW"/>
</dbReference>
<dbReference type="EMBL" id="LR962863">
    <property type="protein sequence ID" value="CAD7360130.1"/>
    <property type="molecule type" value="Genomic_DNA"/>
</dbReference>
<dbReference type="PANTHER" id="PTHR43191:SF2">
    <property type="entry name" value="RRNA METHYLTRANSFERASE 3, MITOCHONDRIAL"/>
    <property type="match status" value="1"/>
</dbReference>
<keyword evidence="9" id="KW-1185">Reference proteome</keyword>
<dbReference type="InterPro" id="IPR013123">
    <property type="entry name" value="SpoU_subst-bd"/>
</dbReference>
<dbReference type="InterPro" id="IPR053888">
    <property type="entry name" value="MRM3-like_sub_bind"/>
</dbReference>
<evidence type="ECO:0000256" key="2">
    <source>
        <dbReference type="ARBA" id="ARBA00022603"/>
    </source>
</evidence>
<dbReference type="Proteomes" id="UP000572988">
    <property type="component" value="Unassembled WGS sequence"/>
</dbReference>
<reference evidence="7" key="2">
    <citation type="submission" date="2018-06" db="EMBL/GenBank/DDBJ databases">
        <authorList>
            <consortium name="Pathogen Informatics"/>
            <person name="Doyle S."/>
        </authorList>
    </citation>
    <scope>NUCLEOTIDE SEQUENCE [LARGE SCALE GENOMIC DNA]</scope>
    <source>
        <strain evidence="7">NCTC12218</strain>
    </source>
</reference>
<dbReference type="SUPFAM" id="SSF55315">
    <property type="entry name" value="L30e-like"/>
    <property type="match status" value="1"/>
</dbReference>
<dbReference type="GO" id="GO:0006396">
    <property type="term" value="P:RNA processing"/>
    <property type="evidence" value="ECO:0007669"/>
    <property type="project" value="InterPro"/>
</dbReference>
<dbReference type="GO" id="GO:0003723">
    <property type="term" value="F:RNA binding"/>
    <property type="evidence" value="ECO:0007669"/>
    <property type="project" value="InterPro"/>
</dbReference>
<dbReference type="SMART" id="SM00967">
    <property type="entry name" value="SpoU_sub_bind"/>
    <property type="match status" value="1"/>
</dbReference>
<dbReference type="EMBL" id="POVK01000027">
    <property type="protein sequence ID" value="NHA34538.1"/>
    <property type="molecule type" value="Genomic_DNA"/>
</dbReference>
<dbReference type="GeneID" id="93790398"/>
<evidence type="ECO:0000259" key="4">
    <source>
        <dbReference type="SMART" id="SM00967"/>
    </source>
</evidence>